<accession>A0A090G6F2</accession>
<protein>
    <submittedName>
        <fullName evidence="1">Uncharacterized protein</fullName>
    </submittedName>
</protein>
<evidence type="ECO:0000313" key="1">
    <source>
        <dbReference type="EMBL" id="CDX53229.1"/>
    </source>
</evidence>
<dbReference type="AlphaFoldDB" id="A0A090G6F2"/>
<dbReference type="EMBL" id="CCNE01000009">
    <property type="protein sequence ID" value="CDX53229.1"/>
    <property type="molecule type" value="Genomic_DNA"/>
</dbReference>
<name>A0A090G6F2_MESPL</name>
<organism evidence="1 2">
    <name type="scientific">Mesorhizobium plurifarium</name>
    <dbReference type="NCBI Taxonomy" id="69974"/>
    <lineage>
        <taxon>Bacteria</taxon>
        <taxon>Pseudomonadati</taxon>
        <taxon>Pseudomonadota</taxon>
        <taxon>Alphaproteobacteria</taxon>
        <taxon>Hyphomicrobiales</taxon>
        <taxon>Phyllobacteriaceae</taxon>
        <taxon>Mesorhizobium</taxon>
    </lineage>
</organism>
<reference evidence="1 2" key="1">
    <citation type="submission" date="2014-08" db="EMBL/GenBank/DDBJ databases">
        <authorList>
            <person name="Moulin Lionel"/>
        </authorList>
    </citation>
    <scope>NUCLEOTIDE SEQUENCE [LARGE SCALE GENOMIC DNA]</scope>
</reference>
<sequence length="67" mass="7353">MQHMMGFNFAQMIQIWPRANAERNIGSQSQSVSSMRSIAAVDVLIDIATCCGFDPAEARAIALRAPR</sequence>
<evidence type="ECO:0000313" key="2">
    <source>
        <dbReference type="Proteomes" id="UP000046122"/>
    </source>
</evidence>
<gene>
    <name evidence="1" type="ORF">MPL3365_170325</name>
</gene>
<proteinExistence type="predicted"/>
<dbReference type="Proteomes" id="UP000046122">
    <property type="component" value="Unassembled WGS sequence"/>
</dbReference>